<feature type="transmembrane region" description="Helical" evidence="2">
    <location>
        <begin position="239"/>
        <end position="259"/>
    </location>
</feature>
<dbReference type="RefSeq" id="WP_270679326.1">
    <property type="nucleotide sequence ID" value="NZ_JAQFWP010000039.1"/>
</dbReference>
<protein>
    <recommendedName>
        <fullName evidence="5">DUF2267 domain-containing protein</fullName>
    </recommendedName>
</protein>
<feature type="transmembrane region" description="Helical" evidence="2">
    <location>
        <begin position="280"/>
        <end position="306"/>
    </location>
</feature>
<evidence type="ECO:0000256" key="2">
    <source>
        <dbReference type="SAM" id="Phobius"/>
    </source>
</evidence>
<evidence type="ECO:0000256" key="1">
    <source>
        <dbReference type="SAM" id="MobiDB-lite"/>
    </source>
</evidence>
<feature type="region of interest" description="Disordered" evidence="1">
    <location>
        <begin position="359"/>
        <end position="390"/>
    </location>
</feature>
<gene>
    <name evidence="3" type="ORF">O4U47_19430</name>
</gene>
<keyword evidence="4" id="KW-1185">Reference proteome</keyword>
<name>A0ABT4TQP8_9ACTN</name>
<proteinExistence type="predicted"/>
<evidence type="ECO:0000313" key="3">
    <source>
        <dbReference type="EMBL" id="MDA2806690.1"/>
    </source>
</evidence>
<dbReference type="EMBL" id="JAQFWP010000039">
    <property type="protein sequence ID" value="MDA2806690.1"/>
    <property type="molecule type" value="Genomic_DNA"/>
</dbReference>
<keyword evidence="2" id="KW-0472">Membrane</keyword>
<feature type="compositionally biased region" description="Acidic residues" evidence="1">
    <location>
        <begin position="367"/>
        <end position="382"/>
    </location>
</feature>
<feature type="transmembrane region" description="Helical" evidence="2">
    <location>
        <begin position="202"/>
        <end position="227"/>
    </location>
</feature>
<accession>A0ABT4TQP8</accession>
<feature type="transmembrane region" description="Helical" evidence="2">
    <location>
        <begin position="326"/>
        <end position="345"/>
    </location>
</feature>
<comment type="caution">
    <text evidence="3">The sequence shown here is derived from an EMBL/GenBank/DDBJ whole genome shotgun (WGS) entry which is preliminary data.</text>
</comment>
<evidence type="ECO:0008006" key="5">
    <source>
        <dbReference type="Google" id="ProtNLM"/>
    </source>
</evidence>
<keyword evidence="2" id="KW-0812">Transmembrane</keyword>
<feature type="region of interest" description="Disordered" evidence="1">
    <location>
        <begin position="143"/>
        <end position="175"/>
    </location>
</feature>
<dbReference type="Proteomes" id="UP001165685">
    <property type="component" value="Unassembled WGS sequence"/>
</dbReference>
<evidence type="ECO:0000313" key="4">
    <source>
        <dbReference type="Proteomes" id="UP001165685"/>
    </source>
</evidence>
<organism evidence="3 4">
    <name type="scientific">Nocardiopsis suaedae</name>
    <dbReference type="NCBI Taxonomy" id="3018444"/>
    <lineage>
        <taxon>Bacteria</taxon>
        <taxon>Bacillati</taxon>
        <taxon>Actinomycetota</taxon>
        <taxon>Actinomycetes</taxon>
        <taxon>Streptosporangiales</taxon>
        <taxon>Nocardiopsidaceae</taxon>
        <taxon>Nocardiopsis</taxon>
    </lineage>
</organism>
<reference evidence="3" key="1">
    <citation type="submission" date="2023-01" db="EMBL/GenBank/DDBJ databases">
        <title>Draft genome sequence of Nocardiopsis sp. LSu2-4 isolated from halophytes.</title>
        <authorList>
            <person name="Duangmal K."/>
            <person name="Chantavorakit T."/>
        </authorList>
    </citation>
    <scope>NUCLEOTIDE SEQUENCE</scope>
    <source>
        <strain evidence="3">LSu2-4</strain>
    </source>
</reference>
<sequence length="390" mass="42213">MGDAEGDREARGAVVVGLVCDPGLPAEMAERLADRLPRELSLAVGGAVEWRVCTRPDPLPLDEHGDIPLASTARRLRRREGWDLLVALTELPRRVGTRPLLASIDTGARAGLVSVPAAGWPLSFRRVRQTVIHLVGRLYGGTCGGPPGRTEGRRRPAPPPSSARRFTSPDPESMDESLELVGTRGKVRLLTGMVRANRPWRLLPSLSSAIAAAVATSSFGVFYNSIWQMADTLHPARTALLNVFAVVALAAWLIAYNGLWEEPDGERLRREVMLYNASTICTVGVGVLCMYALLFTVTLAEALVVIDASFMESVLGHPTGVKEYLLIVWMASSMGTVAGALGSTFESEAAVRAAAYSKRERERRELFEEERSDEEHGEEAEQEGSGGQAS</sequence>
<keyword evidence="2" id="KW-1133">Transmembrane helix</keyword>